<dbReference type="FunFam" id="3.30.110.60:FF:000002">
    <property type="entry name" value="CRS2-associated factor 1, chloroplastic"/>
    <property type="match status" value="2"/>
</dbReference>
<dbReference type="PANTHER" id="PTHR46247:SF2">
    <property type="entry name" value="CRS2-ASSOCIATED FACTOR 1, MITOCHONDRIAL"/>
    <property type="match status" value="1"/>
</dbReference>
<accession>A0A200QT78</accession>
<feature type="compositionally biased region" description="Low complexity" evidence="8">
    <location>
        <begin position="415"/>
        <end position="432"/>
    </location>
</feature>
<evidence type="ECO:0000313" key="10">
    <source>
        <dbReference type="EMBL" id="OVA13666.1"/>
    </source>
</evidence>
<name>A0A200QT78_MACCD</name>
<feature type="region of interest" description="Disordered" evidence="8">
    <location>
        <begin position="415"/>
        <end position="434"/>
    </location>
</feature>
<dbReference type="InterPro" id="IPR044599">
    <property type="entry name" value="CAF1P_plant"/>
</dbReference>
<dbReference type="SUPFAM" id="SSF75471">
    <property type="entry name" value="YhbY-like"/>
    <property type="match status" value="2"/>
</dbReference>
<dbReference type="Gene3D" id="3.30.110.60">
    <property type="entry name" value="YhbY-like"/>
    <property type="match status" value="2"/>
</dbReference>
<evidence type="ECO:0000256" key="2">
    <source>
        <dbReference type="ARBA" id="ARBA00022737"/>
    </source>
</evidence>
<dbReference type="EMBL" id="MVGT01001101">
    <property type="protein sequence ID" value="OVA13666.1"/>
    <property type="molecule type" value="Genomic_DNA"/>
</dbReference>
<evidence type="ECO:0000256" key="4">
    <source>
        <dbReference type="ARBA" id="ARBA00022946"/>
    </source>
</evidence>
<dbReference type="Proteomes" id="UP000195402">
    <property type="component" value="Unassembled WGS sequence"/>
</dbReference>
<dbReference type="STRING" id="56857.A0A200QT78"/>
<keyword evidence="5" id="KW-0508">mRNA splicing</keyword>
<evidence type="ECO:0000256" key="5">
    <source>
        <dbReference type="ARBA" id="ARBA00023187"/>
    </source>
</evidence>
<organism evidence="10 11">
    <name type="scientific">Macleaya cordata</name>
    <name type="common">Five-seeded plume-poppy</name>
    <name type="synonym">Bocconia cordata</name>
    <dbReference type="NCBI Taxonomy" id="56857"/>
    <lineage>
        <taxon>Eukaryota</taxon>
        <taxon>Viridiplantae</taxon>
        <taxon>Streptophyta</taxon>
        <taxon>Embryophyta</taxon>
        <taxon>Tracheophyta</taxon>
        <taxon>Spermatophyta</taxon>
        <taxon>Magnoliopsida</taxon>
        <taxon>Ranunculales</taxon>
        <taxon>Papaveraceae</taxon>
        <taxon>Papaveroideae</taxon>
        <taxon>Macleaya</taxon>
    </lineage>
</organism>
<feature type="compositionally biased region" description="Low complexity" evidence="8">
    <location>
        <begin position="60"/>
        <end position="73"/>
    </location>
</feature>
<feature type="region of interest" description="Disordered" evidence="8">
    <location>
        <begin position="60"/>
        <end position="97"/>
    </location>
</feature>
<keyword evidence="3 7" id="KW-0694">RNA-binding</keyword>
<feature type="domain" description="CRM" evidence="9">
    <location>
        <begin position="177"/>
        <end position="275"/>
    </location>
</feature>
<sequence length="491" mass="55349">MNNKAPYYIHMILYRITRQKPNSSISFINPNRLFSSSSIPPPSSKLKDYCFLPPHSLSNPNPNFVDNNQNDTNYKNKKKRQKPLYKPPSSLDRTGLKPLHSDLSFDFRYSYTESNPAVRPIGLREPKYSPFGPARLDRVWTGVCAPAIDPTVKSVDGNEDEKLEEKRRRLREVVLGKPLTNSERKILVDKCQRNKTKRQVNLGRDGLTHNMLNDIHNNWKYAEAVRIKCLGVPTVDMKNVCSQLEDKTGGKIIHRHGGLLVLYRGRHYNPKKRPVIPLMLWKPQEPIYPRLIKTTIDGLSIEETKELRKKGLLVPALTKLAKNGYYGSLIPMVRDAFLTEELVRIDCKGLEKSDYKKIGCKLRDLVPGILVTFDKEQIVVWRGKNYTPTKSGDSGQFGNDDESFDYLVSGSSCGVEENSSSSGNTISYQSSSSDDELLSSDCRLLTPIENINFFDIKEIGRSKSDDASSLGIEACVSTGLSALSCNHECTA</sequence>
<proteinExistence type="predicted"/>
<keyword evidence="4" id="KW-0809">Transit peptide</keyword>
<keyword evidence="6" id="KW-0687">Ribonucleoprotein</keyword>
<feature type="domain" description="CRM" evidence="9">
    <location>
        <begin position="297"/>
        <end position="393"/>
    </location>
</feature>
<dbReference type="GO" id="GO:0006397">
    <property type="term" value="P:mRNA processing"/>
    <property type="evidence" value="ECO:0007669"/>
    <property type="project" value="UniProtKB-KW"/>
</dbReference>
<keyword evidence="1" id="KW-0507">mRNA processing</keyword>
<dbReference type="InterPro" id="IPR035920">
    <property type="entry name" value="YhbY-like_sf"/>
</dbReference>
<dbReference type="AlphaFoldDB" id="A0A200QT78"/>
<comment type="caution">
    <text evidence="10">The sequence shown here is derived from an EMBL/GenBank/DDBJ whole genome shotgun (WGS) entry which is preliminary data.</text>
</comment>
<evidence type="ECO:0000256" key="6">
    <source>
        <dbReference type="ARBA" id="ARBA00023274"/>
    </source>
</evidence>
<dbReference type="SMART" id="SM01103">
    <property type="entry name" value="CRS1_YhbY"/>
    <property type="match status" value="2"/>
</dbReference>
<dbReference type="PROSITE" id="PS51295">
    <property type="entry name" value="CRM"/>
    <property type="match status" value="2"/>
</dbReference>
<dbReference type="GO" id="GO:1990904">
    <property type="term" value="C:ribonucleoprotein complex"/>
    <property type="evidence" value="ECO:0007669"/>
    <property type="project" value="UniProtKB-KW"/>
</dbReference>
<dbReference type="OrthoDB" id="1911210at2759"/>
<dbReference type="GO" id="GO:0000373">
    <property type="term" value="P:Group II intron splicing"/>
    <property type="evidence" value="ECO:0007669"/>
    <property type="project" value="InterPro"/>
</dbReference>
<dbReference type="InterPro" id="IPR001890">
    <property type="entry name" value="RNA-binding_CRM"/>
</dbReference>
<protein>
    <submittedName>
        <fullName evidence="10">RNA-binding</fullName>
    </submittedName>
</protein>
<evidence type="ECO:0000256" key="7">
    <source>
        <dbReference type="PROSITE-ProRule" id="PRU00626"/>
    </source>
</evidence>
<reference evidence="10 11" key="1">
    <citation type="journal article" date="2017" name="Mol. Plant">
        <title>The Genome of Medicinal Plant Macleaya cordata Provides New Insights into Benzylisoquinoline Alkaloids Metabolism.</title>
        <authorList>
            <person name="Liu X."/>
            <person name="Liu Y."/>
            <person name="Huang P."/>
            <person name="Ma Y."/>
            <person name="Qing Z."/>
            <person name="Tang Q."/>
            <person name="Cao H."/>
            <person name="Cheng P."/>
            <person name="Zheng Y."/>
            <person name="Yuan Z."/>
            <person name="Zhou Y."/>
            <person name="Liu J."/>
            <person name="Tang Z."/>
            <person name="Zhuo Y."/>
            <person name="Zhang Y."/>
            <person name="Yu L."/>
            <person name="Huang J."/>
            <person name="Yang P."/>
            <person name="Peng Q."/>
            <person name="Zhang J."/>
            <person name="Jiang W."/>
            <person name="Zhang Z."/>
            <person name="Lin K."/>
            <person name="Ro D.K."/>
            <person name="Chen X."/>
            <person name="Xiong X."/>
            <person name="Shang Y."/>
            <person name="Huang S."/>
            <person name="Zeng J."/>
        </authorList>
    </citation>
    <scope>NUCLEOTIDE SEQUENCE [LARGE SCALE GENOMIC DNA]</scope>
    <source>
        <strain evidence="11">cv. BLH2017</strain>
        <tissue evidence="10">Root</tissue>
    </source>
</reference>
<evidence type="ECO:0000259" key="9">
    <source>
        <dbReference type="PROSITE" id="PS51295"/>
    </source>
</evidence>
<evidence type="ECO:0000256" key="1">
    <source>
        <dbReference type="ARBA" id="ARBA00022664"/>
    </source>
</evidence>
<gene>
    <name evidence="10" type="ORF">BVC80_1761g27</name>
</gene>
<dbReference type="FunCoup" id="A0A200QT78">
    <property type="interactions" value="1549"/>
</dbReference>
<evidence type="ECO:0000256" key="8">
    <source>
        <dbReference type="SAM" id="MobiDB-lite"/>
    </source>
</evidence>
<keyword evidence="11" id="KW-1185">Reference proteome</keyword>
<keyword evidence="2" id="KW-0677">Repeat</keyword>
<evidence type="ECO:0000313" key="11">
    <source>
        <dbReference type="Proteomes" id="UP000195402"/>
    </source>
</evidence>
<dbReference type="InParanoid" id="A0A200QT78"/>
<dbReference type="PANTHER" id="PTHR46247">
    <property type="entry name" value="CRS2-ASSOCIATED FACTOR 1, CHLOROPLASTIC"/>
    <property type="match status" value="1"/>
</dbReference>
<dbReference type="OMA" id="LTIEETM"/>
<dbReference type="GO" id="GO:0003723">
    <property type="term" value="F:RNA binding"/>
    <property type="evidence" value="ECO:0007669"/>
    <property type="project" value="UniProtKB-UniRule"/>
</dbReference>
<evidence type="ECO:0000256" key="3">
    <source>
        <dbReference type="ARBA" id="ARBA00022884"/>
    </source>
</evidence>
<dbReference type="Pfam" id="PF01985">
    <property type="entry name" value="CRS1_YhbY"/>
    <property type="match status" value="2"/>
</dbReference>